<dbReference type="SMART" id="SM00398">
    <property type="entry name" value="HMG"/>
    <property type="match status" value="1"/>
</dbReference>
<dbReference type="SMART" id="SM01014">
    <property type="entry name" value="ARID"/>
    <property type="match status" value="1"/>
</dbReference>
<dbReference type="Pfam" id="PF00505">
    <property type="entry name" value="HMG_box"/>
    <property type="match status" value="1"/>
</dbReference>
<dbReference type="RefSeq" id="XP_020109997.1">
    <property type="nucleotide sequence ID" value="XM_020254408.1"/>
</dbReference>
<dbReference type="PROSITE" id="PS50118">
    <property type="entry name" value="HMG_BOX_2"/>
    <property type="match status" value="1"/>
</dbReference>
<dbReference type="PROSITE" id="PS51011">
    <property type="entry name" value="ARID"/>
    <property type="match status" value="1"/>
</dbReference>
<evidence type="ECO:0000256" key="2">
    <source>
        <dbReference type="SAM" id="MobiDB-lite"/>
    </source>
</evidence>
<evidence type="ECO:0000313" key="5">
    <source>
        <dbReference type="Proteomes" id="UP000515123"/>
    </source>
</evidence>
<dbReference type="SUPFAM" id="SSF46774">
    <property type="entry name" value="ARID-like"/>
    <property type="match status" value="1"/>
</dbReference>
<dbReference type="Proteomes" id="UP000515123">
    <property type="component" value="Linkage group 19"/>
</dbReference>
<gene>
    <name evidence="6 7 8 9 10 11" type="primary">LOC109725284</name>
</gene>
<dbReference type="RefSeq" id="XP_020109996.1">
    <property type="nucleotide sequence ID" value="XM_020254407.1"/>
</dbReference>
<keyword evidence="5" id="KW-1185">Reference proteome</keyword>
<dbReference type="SUPFAM" id="SSF47095">
    <property type="entry name" value="HMG-box"/>
    <property type="match status" value="1"/>
</dbReference>
<dbReference type="SMART" id="SM00501">
    <property type="entry name" value="BRIGHT"/>
    <property type="match status" value="1"/>
</dbReference>
<keyword evidence="1" id="KW-0238">DNA-binding</keyword>
<protein>
    <submittedName>
        <fullName evidence="6 7">High mobility group B protein 15-like isoform X1</fullName>
    </submittedName>
</protein>
<feature type="compositionally biased region" description="Acidic residues" evidence="2">
    <location>
        <begin position="442"/>
        <end position="468"/>
    </location>
</feature>
<evidence type="ECO:0000313" key="10">
    <source>
        <dbReference type="RefSeq" id="XP_020109999.1"/>
    </source>
</evidence>
<dbReference type="FunFam" id="1.10.30.10:FF:000055">
    <property type="entry name" value="High mobility group B protein 15"/>
    <property type="match status" value="1"/>
</dbReference>
<dbReference type="PANTHER" id="PTHR46691">
    <property type="entry name" value="HIGH MOBILITY GROUP B PROTEIN 9"/>
    <property type="match status" value="1"/>
</dbReference>
<evidence type="ECO:0000256" key="1">
    <source>
        <dbReference type="PROSITE-ProRule" id="PRU00267"/>
    </source>
</evidence>
<proteinExistence type="predicted"/>
<dbReference type="InterPro" id="IPR001606">
    <property type="entry name" value="ARID_dom"/>
</dbReference>
<organism evidence="10">
    <name type="scientific">Ananas comosus</name>
    <name type="common">Pineapple</name>
    <name type="synonym">Ananas ananas</name>
    <dbReference type="NCBI Taxonomy" id="4615"/>
    <lineage>
        <taxon>Eukaryota</taxon>
        <taxon>Viridiplantae</taxon>
        <taxon>Streptophyta</taxon>
        <taxon>Embryophyta</taxon>
        <taxon>Tracheophyta</taxon>
        <taxon>Spermatophyta</taxon>
        <taxon>Magnoliopsida</taxon>
        <taxon>Liliopsida</taxon>
        <taxon>Poales</taxon>
        <taxon>Bromeliaceae</taxon>
        <taxon>Bromelioideae</taxon>
        <taxon>Ananas</taxon>
    </lineage>
</organism>
<dbReference type="InterPro" id="IPR036910">
    <property type="entry name" value="HMG_box_dom_sf"/>
</dbReference>
<evidence type="ECO:0000259" key="4">
    <source>
        <dbReference type="PROSITE" id="PS51011"/>
    </source>
</evidence>
<dbReference type="AlphaFoldDB" id="A0A6P5GQ36"/>
<sequence length="506" mass="56904">MNDATAGAVAGKLANKGKQLMTSNSNLKQVKEGDARPHGNFNAYPNSMATYEDVIADRKLFMGTLEKLHAAMATKFMVPIIGGRELDLHRFFIEVTSRGGIEKVPPMRTRRLQQGFNCPSAWAVSTVPYCANKKLARYNSCTDGIAQNPLFDKLVIADRRWKEVTAAFSFPSTATNASFVLRKYYMSLLYHYEQIYVFGSKGWNYPQTAGYAPSASTFERSIETMLPYWEAQTSAKRRKRINGGSSSSAVYPSVVGVIDGKFEHGYFVTVTVGGLTKLKGVLYHSPDLAATRIPLYSGMADDTNVRVTRHRRHRKKLSTRDPTHPKPNRSGYNFFFAEQHARLKPLHPGKDREISKMIGDLWNKLTDSEKAVYQERGVKDKERYKTEMAVYRERLKIGQSVSTAMPILQRPAEQELEVGNPDAKVEMDDGYILLCDQNDSSIDGEDDSEGKDLDDDDDDDDDDDEIETSLDVGQNATGSFRLAEPLPDQKDGFELRRRDQSLLPKE</sequence>
<dbReference type="CDD" id="cd16872">
    <property type="entry name" value="ARID_HMGB9-like"/>
    <property type="match status" value="1"/>
</dbReference>
<evidence type="ECO:0000313" key="6">
    <source>
        <dbReference type="RefSeq" id="XP_020109995.1"/>
    </source>
</evidence>
<dbReference type="InterPro" id="IPR045303">
    <property type="entry name" value="ARID_HMGB9-like"/>
</dbReference>
<dbReference type="RefSeq" id="XP_020110000.1">
    <property type="nucleotide sequence ID" value="XM_020254411.1"/>
</dbReference>
<accession>A0A6P5GQ36</accession>
<dbReference type="Gene3D" id="1.10.30.10">
    <property type="entry name" value="High mobility group box domain"/>
    <property type="match status" value="1"/>
</dbReference>
<dbReference type="RefSeq" id="XP_020109998.1">
    <property type="nucleotide sequence ID" value="XM_020254409.1"/>
</dbReference>
<dbReference type="PANTHER" id="PTHR46691:SF3">
    <property type="entry name" value="HIGH MOBILITY GROUP B PROTEIN 15"/>
    <property type="match status" value="1"/>
</dbReference>
<evidence type="ECO:0000313" key="7">
    <source>
        <dbReference type="RefSeq" id="XP_020109996.1"/>
    </source>
</evidence>
<reference evidence="5" key="1">
    <citation type="journal article" date="2015" name="Nat. Genet.">
        <title>The pineapple genome and the evolution of CAM photosynthesis.</title>
        <authorList>
            <person name="Ming R."/>
            <person name="VanBuren R."/>
            <person name="Wai C.M."/>
            <person name="Tang H."/>
            <person name="Schatz M.C."/>
            <person name="Bowers J.E."/>
            <person name="Lyons E."/>
            <person name="Wang M.L."/>
            <person name="Chen J."/>
            <person name="Biggers E."/>
            <person name="Zhang J."/>
            <person name="Huang L."/>
            <person name="Zhang L."/>
            <person name="Miao W."/>
            <person name="Zhang J."/>
            <person name="Ye Z."/>
            <person name="Miao C."/>
            <person name="Lin Z."/>
            <person name="Wang H."/>
            <person name="Zhou H."/>
            <person name="Yim W.C."/>
            <person name="Priest H.D."/>
            <person name="Zheng C."/>
            <person name="Woodhouse M."/>
            <person name="Edger P.P."/>
            <person name="Guyot R."/>
            <person name="Guo H.B."/>
            <person name="Guo H."/>
            <person name="Zheng G."/>
            <person name="Singh R."/>
            <person name="Sharma A."/>
            <person name="Min X."/>
            <person name="Zheng Y."/>
            <person name="Lee H."/>
            <person name="Gurtowski J."/>
            <person name="Sedlazeck F.J."/>
            <person name="Harkess A."/>
            <person name="McKain M.R."/>
            <person name="Liao Z."/>
            <person name="Fang J."/>
            <person name="Liu J."/>
            <person name="Zhang X."/>
            <person name="Zhang Q."/>
            <person name="Hu W."/>
            <person name="Qin Y."/>
            <person name="Wang K."/>
            <person name="Chen L.Y."/>
            <person name="Shirley N."/>
            <person name="Lin Y.R."/>
            <person name="Liu L.Y."/>
            <person name="Hernandez A.G."/>
            <person name="Wright C.L."/>
            <person name="Bulone V."/>
            <person name="Tuskan G.A."/>
            <person name="Heath K."/>
            <person name="Zee F."/>
            <person name="Moore P.H."/>
            <person name="Sunkar R."/>
            <person name="Leebens-Mack J.H."/>
            <person name="Mockler T."/>
            <person name="Bennetzen J.L."/>
            <person name="Freeling M."/>
            <person name="Sankoff D."/>
            <person name="Paterson A.H."/>
            <person name="Zhu X."/>
            <person name="Yang X."/>
            <person name="Smith J.A."/>
            <person name="Cushman J.C."/>
            <person name="Paull R.E."/>
            <person name="Yu Q."/>
        </authorList>
    </citation>
    <scope>NUCLEOTIDE SEQUENCE [LARGE SCALE GENOMIC DNA]</scope>
    <source>
        <strain evidence="5">cv. F153</strain>
    </source>
</reference>
<feature type="compositionally biased region" description="Basic and acidic residues" evidence="2">
    <location>
        <begin position="487"/>
        <end position="506"/>
    </location>
</feature>
<reference evidence="6 7" key="2">
    <citation type="submission" date="2025-04" db="UniProtKB">
        <authorList>
            <consortium name="RefSeq"/>
        </authorList>
    </citation>
    <scope>IDENTIFICATION</scope>
    <source>
        <tissue evidence="6 7">Leaf</tissue>
    </source>
</reference>
<dbReference type="RefSeq" id="XP_020109995.1">
    <property type="nucleotide sequence ID" value="XM_020254406.1"/>
</dbReference>
<dbReference type="GeneID" id="109725284"/>
<feature type="domain" description="HMG box" evidence="3">
    <location>
        <begin position="325"/>
        <end position="392"/>
    </location>
</feature>
<name>A0A6P5GQ36_ANACO</name>
<dbReference type="InterPro" id="IPR009071">
    <property type="entry name" value="HMG_box_dom"/>
</dbReference>
<dbReference type="InterPro" id="IPR036431">
    <property type="entry name" value="ARID_dom_sf"/>
</dbReference>
<feature type="DNA-binding region" description="HMG box" evidence="1">
    <location>
        <begin position="325"/>
        <end position="392"/>
    </location>
</feature>
<feature type="region of interest" description="Disordered" evidence="2">
    <location>
        <begin position="436"/>
        <end position="506"/>
    </location>
</feature>
<feature type="region of interest" description="Disordered" evidence="2">
    <location>
        <begin position="306"/>
        <end position="329"/>
    </location>
</feature>
<dbReference type="OrthoDB" id="338531at2759"/>
<keyword evidence="1" id="KW-0539">Nucleus</keyword>
<dbReference type="CDD" id="cd22009">
    <property type="entry name" value="HMG-box_AtHMGB9-like"/>
    <property type="match status" value="1"/>
</dbReference>
<evidence type="ECO:0000259" key="3">
    <source>
        <dbReference type="PROSITE" id="PS50118"/>
    </source>
</evidence>
<evidence type="ECO:0000313" key="8">
    <source>
        <dbReference type="RefSeq" id="XP_020109997.1"/>
    </source>
</evidence>
<dbReference type="Gene3D" id="1.10.150.60">
    <property type="entry name" value="ARID DNA-binding domain"/>
    <property type="match status" value="1"/>
</dbReference>
<feature type="compositionally biased region" description="Basic residues" evidence="2">
    <location>
        <begin position="307"/>
        <end position="317"/>
    </location>
</feature>
<evidence type="ECO:0000313" key="9">
    <source>
        <dbReference type="RefSeq" id="XP_020109998.1"/>
    </source>
</evidence>
<dbReference type="GO" id="GO:0005634">
    <property type="term" value="C:nucleus"/>
    <property type="evidence" value="ECO:0007669"/>
    <property type="project" value="UniProtKB-UniRule"/>
</dbReference>
<evidence type="ECO:0000313" key="11">
    <source>
        <dbReference type="RefSeq" id="XP_020110000.1"/>
    </source>
</evidence>
<dbReference type="Pfam" id="PF01388">
    <property type="entry name" value="ARID"/>
    <property type="match status" value="1"/>
</dbReference>
<dbReference type="RefSeq" id="XP_020109999.1">
    <property type="nucleotide sequence ID" value="XM_020254410.1"/>
</dbReference>
<dbReference type="GO" id="GO:0003677">
    <property type="term" value="F:DNA binding"/>
    <property type="evidence" value="ECO:0007669"/>
    <property type="project" value="UniProtKB-UniRule"/>
</dbReference>
<feature type="domain" description="ARID" evidence="4">
    <location>
        <begin position="55"/>
        <end position="197"/>
    </location>
</feature>